<dbReference type="InterPro" id="IPR036873">
    <property type="entry name" value="Rhodanese-like_dom_sf"/>
</dbReference>
<feature type="domain" description="Rhodanese" evidence="3">
    <location>
        <begin position="46"/>
        <end position="145"/>
    </location>
</feature>
<dbReference type="PANTHER" id="PTHR11364:SF27">
    <property type="entry name" value="SULFURTRANSFERASE"/>
    <property type="match status" value="1"/>
</dbReference>
<dbReference type="CDD" id="cd01448">
    <property type="entry name" value="TST_Repeat_1"/>
    <property type="match status" value="1"/>
</dbReference>
<dbReference type="GO" id="GO:0004792">
    <property type="term" value="F:thiosulfate-cyanide sulfurtransferase activity"/>
    <property type="evidence" value="ECO:0007669"/>
    <property type="project" value="TreeGrafter"/>
</dbReference>
<feature type="domain" description="Rhodanese" evidence="3">
    <location>
        <begin position="177"/>
        <end position="300"/>
    </location>
</feature>
<dbReference type="InterPro" id="IPR001763">
    <property type="entry name" value="Rhodanese-like_dom"/>
</dbReference>
<dbReference type="RefSeq" id="XP_044547853.1">
    <property type="nucleotide sequence ID" value="XM_044695119.1"/>
</dbReference>
<evidence type="ECO:0000313" key="4">
    <source>
        <dbReference type="EMBL" id="KAG2382174.1"/>
    </source>
</evidence>
<dbReference type="PROSITE" id="PS50206">
    <property type="entry name" value="RHODANESE_3"/>
    <property type="match status" value="2"/>
</dbReference>
<keyword evidence="5" id="KW-1185">Reference proteome</keyword>
<dbReference type="Proteomes" id="UP000816034">
    <property type="component" value="Unassembled WGS sequence"/>
</dbReference>
<organism evidence="4 5">
    <name type="scientific">Naegleria lovaniensis</name>
    <name type="common">Amoeba</name>
    <dbReference type="NCBI Taxonomy" id="51637"/>
    <lineage>
        <taxon>Eukaryota</taxon>
        <taxon>Discoba</taxon>
        <taxon>Heterolobosea</taxon>
        <taxon>Tetramitia</taxon>
        <taxon>Eutetramitia</taxon>
        <taxon>Vahlkampfiidae</taxon>
        <taxon>Naegleria</taxon>
    </lineage>
</organism>
<dbReference type="SMART" id="SM00450">
    <property type="entry name" value="RHOD"/>
    <property type="match status" value="2"/>
</dbReference>
<evidence type="ECO:0000256" key="2">
    <source>
        <dbReference type="ARBA" id="ARBA00022737"/>
    </source>
</evidence>
<comment type="caution">
    <text evidence="4">The sequence shown here is derived from an EMBL/GenBank/DDBJ whole genome shotgun (WGS) entry which is preliminary data.</text>
</comment>
<keyword evidence="2" id="KW-0677">Repeat</keyword>
<dbReference type="CDD" id="cd01449">
    <property type="entry name" value="TST_Repeat_2"/>
    <property type="match status" value="1"/>
</dbReference>
<reference evidence="4 5" key="1">
    <citation type="journal article" date="2018" name="BMC Genomics">
        <title>The genome of Naegleria lovaniensis, the basis for a comparative approach to unravel pathogenicity factors of the human pathogenic amoeba N. fowleri.</title>
        <authorList>
            <person name="Liechti N."/>
            <person name="Schurch N."/>
            <person name="Bruggmann R."/>
            <person name="Wittwer M."/>
        </authorList>
    </citation>
    <scope>NUCLEOTIDE SEQUENCE [LARGE SCALE GENOMIC DNA]</scope>
    <source>
        <strain evidence="4 5">ATCC 30569</strain>
    </source>
</reference>
<keyword evidence="1" id="KW-0808">Transferase</keyword>
<dbReference type="GO" id="GO:0005739">
    <property type="term" value="C:mitochondrion"/>
    <property type="evidence" value="ECO:0007669"/>
    <property type="project" value="TreeGrafter"/>
</dbReference>
<dbReference type="Pfam" id="PF00581">
    <property type="entry name" value="Rhodanese"/>
    <property type="match status" value="2"/>
</dbReference>
<evidence type="ECO:0000256" key="1">
    <source>
        <dbReference type="ARBA" id="ARBA00022679"/>
    </source>
</evidence>
<accession>A0AA88KHV0</accession>
<name>A0AA88KHV0_NAELO</name>
<dbReference type="GeneID" id="68097831"/>
<protein>
    <recommendedName>
        <fullName evidence="3">Rhodanese domain-containing protein</fullName>
    </recommendedName>
</protein>
<dbReference type="Gene3D" id="3.40.250.10">
    <property type="entry name" value="Rhodanese-like domain"/>
    <property type="match status" value="2"/>
</dbReference>
<dbReference type="EMBL" id="PYSW02000024">
    <property type="protein sequence ID" value="KAG2382174.1"/>
    <property type="molecule type" value="Genomic_DNA"/>
</dbReference>
<gene>
    <name evidence="4" type="ORF">C9374_005376</name>
</gene>
<evidence type="ECO:0000259" key="3">
    <source>
        <dbReference type="PROSITE" id="PS50206"/>
    </source>
</evidence>
<dbReference type="InterPro" id="IPR045078">
    <property type="entry name" value="TST/MPST-like"/>
</dbReference>
<sequence>MKRSSLISCQALKQALLDKKPSTLGTASGSVIKVLDGSWHMPIMNRNGYKEYLNEHIPTALFFDIDGLSDPTTDLPHMLPSVKMFEESITEMGIVNTDHVVVYDTAFTSAFRVWFTFKVFGHKGDVSLLDGGLTKWKLLGYPVESGQPKPEKRDQPYKANFQEQYIVKLDDIVNNLNSKKAYIVDARSAERFNGIQPEPRPNLKSGHIPNSFNIPFPTLVNPEDKTFKSHAEILKLFQNSGLSIKEVDGKVVIDRPIIGSCGSGVTACALLYSLNLLGIELDQLRLYDGSFSEYGKVSFEHPVHQRK</sequence>
<evidence type="ECO:0000313" key="5">
    <source>
        <dbReference type="Proteomes" id="UP000816034"/>
    </source>
</evidence>
<dbReference type="AlphaFoldDB" id="A0AA88KHV0"/>
<proteinExistence type="predicted"/>
<dbReference type="PANTHER" id="PTHR11364">
    <property type="entry name" value="THIOSULFATE SULFERTANSFERASE"/>
    <property type="match status" value="1"/>
</dbReference>
<dbReference type="SUPFAM" id="SSF52821">
    <property type="entry name" value="Rhodanese/Cell cycle control phosphatase"/>
    <property type="match status" value="2"/>
</dbReference>